<evidence type="ECO:0000256" key="4">
    <source>
        <dbReference type="PROSITE-ProRule" id="PRU00339"/>
    </source>
</evidence>
<dbReference type="OMA" id="DMARNMM"/>
<reference evidence="7 8" key="1">
    <citation type="journal article" date="2011" name="Proc. Natl. Acad. Sci. U.S.A.">
        <title>Evolutionary erosion of yeast sex chromosomes by mating-type switching accidents.</title>
        <authorList>
            <person name="Gordon J.L."/>
            <person name="Armisen D."/>
            <person name="Proux-Wera E."/>
            <person name="Oheigeartaigh S.S."/>
            <person name="Byrne K.P."/>
            <person name="Wolfe K.H."/>
        </authorList>
    </citation>
    <scope>NUCLEOTIDE SEQUENCE [LARGE SCALE GENOMIC DNA]</scope>
    <source>
        <strain evidence="8">ATCC 24235 / CBS 4417 / NBRC 1672 / NRRL Y-8282 / UCD 70-5</strain>
    </source>
</reference>
<dbReference type="AlphaFoldDB" id="G8BYB5"/>
<dbReference type="InterPro" id="IPR019734">
    <property type="entry name" value="TPR_rpt"/>
</dbReference>
<feature type="repeat" description="TPR" evidence="4">
    <location>
        <begin position="93"/>
        <end position="126"/>
    </location>
</feature>
<keyword evidence="3 4" id="KW-0802">TPR repeat</keyword>
<dbReference type="GO" id="GO:0060090">
    <property type="term" value="F:molecular adaptor activity"/>
    <property type="evidence" value="ECO:0007669"/>
    <property type="project" value="EnsemblFungi"/>
</dbReference>
<feature type="repeat" description="TPR" evidence="4">
    <location>
        <begin position="127"/>
        <end position="160"/>
    </location>
</feature>
<comment type="similarity">
    <text evidence="1">Belongs to the SGT family.</text>
</comment>
<evidence type="ECO:0000256" key="1">
    <source>
        <dbReference type="ARBA" id="ARBA00008175"/>
    </source>
</evidence>
<dbReference type="InterPro" id="IPR011990">
    <property type="entry name" value="TPR-like_helical_dom_sf"/>
</dbReference>
<dbReference type="Pfam" id="PF00515">
    <property type="entry name" value="TPR_1"/>
    <property type="match status" value="1"/>
</dbReference>
<evidence type="ECO:0000259" key="6">
    <source>
        <dbReference type="Pfam" id="PF16546"/>
    </source>
</evidence>
<dbReference type="InterPro" id="IPR047150">
    <property type="entry name" value="SGT"/>
</dbReference>
<evidence type="ECO:0000313" key="8">
    <source>
        <dbReference type="Proteomes" id="UP000005666"/>
    </source>
</evidence>
<feature type="repeat" description="TPR" evidence="4">
    <location>
        <begin position="161"/>
        <end position="194"/>
    </location>
</feature>
<dbReference type="PROSITE" id="PS50005">
    <property type="entry name" value="TPR"/>
    <property type="match status" value="3"/>
</dbReference>
<protein>
    <recommendedName>
        <fullName evidence="6">SGTA homodimerisation domain-containing protein</fullName>
    </recommendedName>
</protein>
<dbReference type="STRING" id="1071381.G8BYB5"/>
<accession>G8BYB5</accession>
<gene>
    <name evidence="7" type="primary">TPHA0J00340</name>
    <name evidence="7" type="ordered locus">TPHA_0J00340</name>
</gene>
<dbReference type="KEGG" id="tpf:TPHA_0J00340"/>
<feature type="domain" description="SGTA homodimerisation" evidence="6">
    <location>
        <begin position="4"/>
        <end position="68"/>
    </location>
</feature>
<evidence type="ECO:0000256" key="2">
    <source>
        <dbReference type="ARBA" id="ARBA00022737"/>
    </source>
</evidence>
<dbReference type="HOGENOM" id="CLU_044224_1_0_1"/>
<keyword evidence="2" id="KW-0677">Repeat</keyword>
<dbReference type="OrthoDB" id="2335338at2759"/>
<evidence type="ECO:0000313" key="7">
    <source>
        <dbReference type="EMBL" id="CCE64857.1"/>
    </source>
</evidence>
<dbReference type="RefSeq" id="XP_003687291.1">
    <property type="nucleotide sequence ID" value="XM_003687243.1"/>
</dbReference>
<dbReference type="Proteomes" id="UP000005666">
    <property type="component" value="Chromosome 10"/>
</dbReference>
<dbReference type="GO" id="GO:0072380">
    <property type="term" value="C:TRC complex"/>
    <property type="evidence" value="ECO:0007669"/>
    <property type="project" value="EnsemblFungi"/>
</dbReference>
<keyword evidence="8" id="KW-1185">Reference proteome</keyword>
<dbReference type="EMBL" id="HE612865">
    <property type="protein sequence ID" value="CCE64857.1"/>
    <property type="molecule type" value="Genomic_DNA"/>
</dbReference>
<name>G8BYB5_TETPH</name>
<dbReference type="InterPro" id="IPR032374">
    <property type="entry name" value="SGTA_dimer"/>
</dbReference>
<dbReference type="Gene3D" id="1.20.5.420">
    <property type="entry name" value="Immunoglobulin FC, subunit C"/>
    <property type="match status" value="1"/>
</dbReference>
<dbReference type="GO" id="GO:0042802">
    <property type="term" value="F:identical protein binding"/>
    <property type="evidence" value="ECO:0007669"/>
    <property type="project" value="EnsemblFungi"/>
</dbReference>
<dbReference type="PANTHER" id="PTHR45831:SF2">
    <property type="entry name" value="LD24721P"/>
    <property type="match status" value="1"/>
</dbReference>
<dbReference type="SMART" id="SM00028">
    <property type="entry name" value="TPR"/>
    <property type="match status" value="3"/>
</dbReference>
<feature type="region of interest" description="Disordered" evidence="5">
    <location>
        <begin position="214"/>
        <end position="234"/>
    </location>
</feature>
<dbReference type="Pfam" id="PF16546">
    <property type="entry name" value="SGTA_dimer"/>
    <property type="match status" value="1"/>
</dbReference>
<evidence type="ECO:0000256" key="5">
    <source>
        <dbReference type="SAM" id="MobiDB-lite"/>
    </source>
</evidence>
<sequence>MAASNKEIAALIVDYLNNVVDKKEVSGDNADSLNVAMDCIAEAFEFERDSVKDTVKSAFNGNGLTSFLSGSATNDIQVNIADDAADEEQKATAEGLKLEGNKAMATKDYESAIKKYSEAIEVLPTNAVYYANRAAAYSSLKKYDDAVNDAESAIKVNPTYSKGYSRLGFAKFAQGKVEDALDAYKKVLDIEGDKATDIMKRDYETAKKKVEQSLNLEKVTPKEAETESNADAGTGAAGMGGMGGFPDLSSMLGGGLGGGLGDLLKNPQIMQAAQQMMQNPNAMQQMESMMQNPAVRQMAENFASGEGTPDLSAMMNNPDLKDMAKNMFGNGGFPGAPK</sequence>
<dbReference type="GeneID" id="11532924"/>
<organism evidence="7 8">
    <name type="scientific">Tetrapisispora phaffii (strain ATCC 24235 / CBS 4417 / NBRC 1672 / NRRL Y-8282 / UCD 70-5)</name>
    <name type="common">Yeast</name>
    <name type="synonym">Fabospora phaffii</name>
    <dbReference type="NCBI Taxonomy" id="1071381"/>
    <lineage>
        <taxon>Eukaryota</taxon>
        <taxon>Fungi</taxon>
        <taxon>Dikarya</taxon>
        <taxon>Ascomycota</taxon>
        <taxon>Saccharomycotina</taxon>
        <taxon>Saccharomycetes</taxon>
        <taxon>Saccharomycetales</taxon>
        <taxon>Saccharomycetaceae</taxon>
        <taxon>Tetrapisispora</taxon>
    </lineage>
</organism>
<dbReference type="Gene3D" id="1.25.40.10">
    <property type="entry name" value="Tetratricopeptide repeat domain"/>
    <property type="match status" value="1"/>
</dbReference>
<dbReference type="GO" id="GO:0006620">
    <property type="term" value="P:post-translational protein targeting to endoplasmic reticulum membrane"/>
    <property type="evidence" value="ECO:0007669"/>
    <property type="project" value="EnsemblFungi"/>
</dbReference>
<proteinExistence type="inferred from homology"/>
<dbReference type="GO" id="GO:0009408">
    <property type="term" value="P:response to heat"/>
    <property type="evidence" value="ECO:0007669"/>
    <property type="project" value="EnsemblFungi"/>
</dbReference>
<evidence type="ECO:0000256" key="3">
    <source>
        <dbReference type="ARBA" id="ARBA00022803"/>
    </source>
</evidence>
<dbReference type="eggNOG" id="KOG0553">
    <property type="taxonomic scope" value="Eukaryota"/>
</dbReference>
<dbReference type="GO" id="GO:0016020">
    <property type="term" value="C:membrane"/>
    <property type="evidence" value="ECO:0007669"/>
    <property type="project" value="TreeGrafter"/>
</dbReference>
<dbReference type="PANTHER" id="PTHR45831">
    <property type="entry name" value="LD24721P"/>
    <property type="match status" value="1"/>
</dbReference>
<dbReference type="FunFam" id="1.25.40.10:FF:000207">
    <property type="entry name" value="Small glutamine-rich tetratricopeptide repeat-containing protein"/>
    <property type="match status" value="1"/>
</dbReference>
<dbReference type="SUPFAM" id="SSF48452">
    <property type="entry name" value="TPR-like"/>
    <property type="match status" value="1"/>
</dbReference>